<accession>A0A1E7F9F1</accession>
<protein>
    <submittedName>
        <fullName evidence="3">Uncharacterized protein</fullName>
    </submittedName>
</protein>
<dbReference type="Proteomes" id="UP000095751">
    <property type="component" value="Unassembled WGS sequence"/>
</dbReference>
<organism evidence="3 4">
    <name type="scientific">Fragilariopsis cylindrus CCMP1102</name>
    <dbReference type="NCBI Taxonomy" id="635003"/>
    <lineage>
        <taxon>Eukaryota</taxon>
        <taxon>Sar</taxon>
        <taxon>Stramenopiles</taxon>
        <taxon>Ochrophyta</taxon>
        <taxon>Bacillariophyta</taxon>
        <taxon>Bacillariophyceae</taxon>
        <taxon>Bacillariophycidae</taxon>
        <taxon>Bacillariales</taxon>
        <taxon>Bacillariaceae</taxon>
        <taxon>Fragilariopsis</taxon>
    </lineage>
</organism>
<feature type="region of interest" description="Disordered" evidence="1">
    <location>
        <begin position="329"/>
        <end position="349"/>
    </location>
</feature>
<keyword evidence="2" id="KW-0472">Membrane</keyword>
<dbReference type="OrthoDB" id="40600at2759"/>
<feature type="region of interest" description="Disordered" evidence="1">
    <location>
        <begin position="258"/>
        <end position="289"/>
    </location>
</feature>
<feature type="transmembrane region" description="Helical" evidence="2">
    <location>
        <begin position="35"/>
        <end position="56"/>
    </location>
</feature>
<keyword evidence="2" id="KW-1133">Transmembrane helix</keyword>
<keyword evidence="2" id="KW-0812">Transmembrane</keyword>
<evidence type="ECO:0000313" key="4">
    <source>
        <dbReference type="Proteomes" id="UP000095751"/>
    </source>
</evidence>
<name>A0A1E7F9F1_9STRA</name>
<reference evidence="3 4" key="1">
    <citation type="submission" date="2016-09" db="EMBL/GenBank/DDBJ databases">
        <title>Extensive genetic diversity and differential bi-allelic expression allows diatom success in the polar Southern Ocean.</title>
        <authorList>
            <consortium name="DOE Joint Genome Institute"/>
            <person name="Mock T."/>
            <person name="Otillar R.P."/>
            <person name="Strauss J."/>
            <person name="Dupont C."/>
            <person name="Frickenhaus S."/>
            <person name="Maumus F."/>
            <person name="Mcmullan M."/>
            <person name="Sanges R."/>
            <person name="Schmutz J."/>
            <person name="Toseland A."/>
            <person name="Valas R."/>
            <person name="Veluchamy A."/>
            <person name="Ward B.J."/>
            <person name="Allen A."/>
            <person name="Barry K."/>
            <person name="Falciatore A."/>
            <person name="Ferrante M."/>
            <person name="Fortunato A.E."/>
            <person name="Gloeckner G."/>
            <person name="Gruber A."/>
            <person name="Hipkin R."/>
            <person name="Janech M."/>
            <person name="Kroth P."/>
            <person name="Leese F."/>
            <person name="Lindquist E."/>
            <person name="Lyon B.R."/>
            <person name="Martin J."/>
            <person name="Mayer C."/>
            <person name="Parker M."/>
            <person name="Quesneville H."/>
            <person name="Raymond J."/>
            <person name="Uhlig C."/>
            <person name="Valentin K.U."/>
            <person name="Worden A.Z."/>
            <person name="Armbrust E.V."/>
            <person name="Bowler C."/>
            <person name="Green B."/>
            <person name="Moulton V."/>
            <person name="Van Oosterhout C."/>
            <person name="Grigoriev I."/>
        </authorList>
    </citation>
    <scope>NUCLEOTIDE SEQUENCE [LARGE SCALE GENOMIC DNA]</scope>
    <source>
        <strain evidence="3 4">CCMP1102</strain>
    </source>
</reference>
<feature type="transmembrane region" description="Helical" evidence="2">
    <location>
        <begin position="154"/>
        <end position="178"/>
    </location>
</feature>
<keyword evidence="4" id="KW-1185">Reference proteome</keyword>
<dbReference type="AlphaFoldDB" id="A0A1E7F9F1"/>
<sequence length="727" mass="80965">MSSLLHSIQEYGPVVWILEQRSEVFRYLKTITVDIPLQFIQLVAIVTVIGAIIFIFRYSASIKRHHEMVKQKLIRGLVYREKNSESNKVIKALELHPAFVKEHSSSWQLCSLGQYLSSLRFFTDDNNNANTTTTIKNSDGQTNSMASKLLEKELYVVMAALLIQSFGPKIGSALLPMLGTGKVESLLGTVASKIISYIIAHVLVDHNVDWDPIGDMACLPMNVMELISFVNLNQKLKTEYKIDVSPIEWMERGEVGFDPTYYTPPLPEDNPDTTTSDEDKVKNKRSDNKTTAAITTATSIVLIPNPFIIEDHFEAAILGLEDRIRTDQKDSCMESTTSTTITSDGGGGGKMDVYDPDDRSTAEPTPINPVILPDLYLGWGNAKLTHTKREILRNRLFAVLLTKLSHNYSRLQNNESKDSYFVVQMNGKECLFPDEFIGALLDSDHKIEVCPRSAITTFGLALCIKEDDSSWSNVPLGFFFRTGYERSDRRPAYFSAPHGGMDLKIEGPLVGIDEKTGKSRRCDIQFYMAVEGMCGWHSNHNADVPWVRSVSTTDVYTNEQALTAIRMSGILACTFNTIGTDMALPFGGYGVLGVCNDTAAVVDFAVRGSTNMYPLLSTGRFLMHTATQLTKFCNIISTCTDDKDHKMKGVAIDARRLASAACFMDSDIHCSPTQMIGATRRFLANYPTSYFQITEDSRTIMEIVAKKYKNFLGTNADGAREQLECGS</sequence>
<dbReference type="InParanoid" id="A0A1E7F9F1"/>
<feature type="compositionally biased region" description="Basic and acidic residues" evidence="1">
    <location>
        <begin position="277"/>
        <end position="288"/>
    </location>
</feature>
<evidence type="ECO:0000256" key="1">
    <source>
        <dbReference type="SAM" id="MobiDB-lite"/>
    </source>
</evidence>
<dbReference type="KEGG" id="fcy:FRACYDRAFT_241360"/>
<evidence type="ECO:0000256" key="2">
    <source>
        <dbReference type="SAM" id="Phobius"/>
    </source>
</evidence>
<proteinExistence type="predicted"/>
<dbReference type="EMBL" id="KV784360">
    <property type="protein sequence ID" value="OEU14802.1"/>
    <property type="molecule type" value="Genomic_DNA"/>
</dbReference>
<evidence type="ECO:0000313" key="3">
    <source>
        <dbReference type="EMBL" id="OEU14802.1"/>
    </source>
</evidence>
<gene>
    <name evidence="3" type="ORF">FRACYDRAFT_241360</name>
</gene>